<proteinExistence type="predicted"/>
<keyword evidence="3" id="KW-1185">Reference proteome</keyword>
<feature type="compositionally biased region" description="Basic and acidic residues" evidence="1">
    <location>
        <begin position="281"/>
        <end position="321"/>
    </location>
</feature>
<reference evidence="2 3" key="1">
    <citation type="submission" date="2016-02" db="EMBL/GenBank/DDBJ databases">
        <title>Genome analysis of coral dinoflagellate symbionts highlights evolutionary adaptations to a symbiotic lifestyle.</title>
        <authorList>
            <person name="Aranda M."/>
            <person name="Li Y."/>
            <person name="Liew Y.J."/>
            <person name="Baumgarten S."/>
            <person name="Simakov O."/>
            <person name="Wilson M."/>
            <person name="Piel J."/>
            <person name="Ashoor H."/>
            <person name="Bougouffa S."/>
            <person name="Bajic V.B."/>
            <person name="Ryu T."/>
            <person name="Ravasi T."/>
            <person name="Bayer T."/>
            <person name="Micklem G."/>
            <person name="Kim H."/>
            <person name="Bhak J."/>
            <person name="Lajeunesse T.C."/>
            <person name="Voolstra C.R."/>
        </authorList>
    </citation>
    <scope>NUCLEOTIDE SEQUENCE [LARGE SCALE GENOMIC DNA]</scope>
    <source>
        <strain evidence="2 3">CCMP2467</strain>
    </source>
</reference>
<organism evidence="2 3">
    <name type="scientific">Symbiodinium microadriaticum</name>
    <name type="common">Dinoflagellate</name>
    <name type="synonym">Zooxanthella microadriatica</name>
    <dbReference type="NCBI Taxonomy" id="2951"/>
    <lineage>
        <taxon>Eukaryota</taxon>
        <taxon>Sar</taxon>
        <taxon>Alveolata</taxon>
        <taxon>Dinophyceae</taxon>
        <taxon>Suessiales</taxon>
        <taxon>Symbiodiniaceae</taxon>
        <taxon>Symbiodinium</taxon>
    </lineage>
</organism>
<evidence type="ECO:0000313" key="2">
    <source>
        <dbReference type="EMBL" id="OLP80844.1"/>
    </source>
</evidence>
<feature type="region of interest" description="Disordered" evidence="1">
    <location>
        <begin position="345"/>
        <end position="365"/>
    </location>
</feature>
<comment type="caution">
    <text evidence="2">The sequence shown here is derived from an EMBL/GenBank/DDBJ whole genome shotgun (WGS) entry which is preliminary data.</text>
</comment>
<dbReference type="OrthoDB" id="424670at2759"/>
<dbReference type="EMBL" id="LSRX01001338">
    <property type="protein sequence ID" value="OLP80844.1"/>
    <property type="molecule type" value="Genomic_DNA"/>
</dbReference>
<feature type="region of interest" description="Disordered" evidence="1">
    <location>
        <begin position="39"/>
        <end position="110"/>
    </location>
</feature>
<feature type="region of interest" description="Disordered" evidence="1">
    <location>
        <begin position="258"/>
        <end position="325"/>
    </location>
</feature>
<feature type="region of interest" description="Disordered" evidence="1">
    <location>
        <begin position="508"/>
        <end position="553"/>
    </location>
</feature>
<accession>A0A1Q9CD27</accession>
<protein>
    <submittedName>
        <fullName evidence="2">Uncharacterized protein</fullName>
    </submittedName>
</protein>
<dbReference type="Proteomes" id="UP000186817">
    <property type="component" value="Unassembled WGS sequence"/>
</dbReference>
<feature type="compositionally biased region" description="Basic and acidic residues" evidence="1">
    <location>
        <begin position="56"/>
        <end position="79"/>
    </location>
</feature>
<dbReference type="AlphaFoldDB" id="A0A1Q9CD27"/>
<evidence type="ECO:0000256" key="1">
    <source>
        <dbReference type="SAM" id="MobiDB-lite"/>
    </source>
</evidence>
<gene>
    <name evidence="2" type="ORF">AK812_SmicGene38675</name>
</gene>
<evidence type="ECO:0000313" key="3">
    <source>
        <dbReference type="Proteomes" id="UP000186817"/>
    </source>
</evidence>
<name>A0A1Q9CD27_SYMMI</name>
<feature type="compositionally biased region" description="Basic and acidic residues" evidence="1">
    <location>
        <begin position="508"/>
        <end position="537"/>
    </location>
</feature>
<sequence length="650" mass="72357">MDWRGRTTEREGRARRFLELPLGQRADCTLGAAAVVSDRRNHGLPQDRLAPDVGAEAERQQAHDEGSGDRGLVRLEAWDSRTTSSDAKYVQEMDTIEGDPSRPSSISTMADDTKRWARELCSIWVSVMQGRPANIARGILDQNGYEAWRNLTLEMQPSSRQRQLALMVTRYEEIIAEYERISSLKFSEVPRTLPPRVPRVTLTEEMQQPVGREGMHVLVVENSADYVNEPNPFTLASRQPKPRIAMVSSSPFSVDFFPERGVPPKPSEELLRLSPGQPRAVQRDAEHRERESTEHQGRDAEHQGREPAEHHGPQHDVDEQGRVPPGLEQDELEAYVANSVAQQLQEIDRRDALPRSQPDGPPSAEEVAAHNLTHVPFRRWCEACVATRSRGDAQSAGANRETRVPVVRIDFYFTSLDDHAMPAGAMMLARAAEEVTRLTISLHGKEATILQSDGQPIKAVRAARRLGTFATPSPRPGPSLWAQGEMTTYGHIQSESLRLAVAGAARKKGTDTDCSHDLRPADPKTAELKASNRDHGDSPASKRAWESTELSPEDLAELDDQAEIEELTRLEGMEVLEYRVREDVEEEDTFSPASVATLAWLVPLLAQKWEAPIYIMDVKVPTLYPNASFENMAAASAAQARCVRHDEATG</sequence>